<protein>
    <submittedName>
        <fullName evidence="2">Flp/Fap pilin component</fullName>
    </submittedName>
</protein>
<dbReference type="EMBL" id="MDDC01000007">
    <property type="protein sequence ID" value="OIQ59756.1"/>
    <property type="molecule type" value="Genomic_DNA"/>
</dbReference>
<gene>
    <name evidence="2" type="ORF">MOTE_10120</name>
</gene>
<dbReference type="AlphaFoldDB" id="A0A1J5NWS4"/>
<accession>A0A1J5NWS4</accession>
<feature type="transmembrane region" description="Helical" evidence="1">
    <location>
        <begin position="20"/>
        <end position="41"/>
    </location>
</feature>
<sequence length="63" mass="6670">MLQKIRSVIGLLNEERGGVLSEYGLLIALVAVACIAAMIFLGKAIAGKFKDVGTQIQNAQPVQ</sequence>
<keyword evidence="1" id="KW-0812">Transmembrane</keyword>
<keyword evidence="1" id="KW-1133">Transmembrane helix</keyword>
<evidence type="ECO:0000313" key="2">
    <source>
        <dbReference type="EMBL" id="OIQ59756.1"/>
    </source>
</evidence>
<dbReference type="PROSITE" id="PS51257">
    <property type="entry name" value="PROKAR_LIPOPROTEIN"/>
    <property type="match status" value="1"/>
</dbReference>
<evidence type="ECO:0000313" key="3">
    <source>
        <dbReference type="Proteomes" id="UP000182811"/>
    </source>
</evidence>
<proteinExistence type="predicted"/>
<evidence type="ECO:0000256" key="1">
    <source>
        <dbReference type="SAM" id="Phobius"/>
    </source>
</evidence>
<organism evidence="2 3">
    <name type="scientific">Neomoorella thermoacetica</name>
    <name type="common">Clostridium thermoaceticum</name>
    <dbReference type="NCBI Taxonomy" id="1525"/>
    <lineage>
        <taxon>Bacteria</taxon>
        <taxon>Bacillati</taxon>
        <taxon>Bacillota</taxon>
        <taxon>Clostridia</taxon>
        <taxon>Neomoorellales</taxon>
        <taxon>Neomoorellaceae</taxon>
        <taxon>Neomoorella</taxon>
    </lineage>
</organism>
<name>A0A1J5NWS4_NEOTH</name>
<keyword evidence="1" id="KW-0472">Membrane</keyword>
<dbReference type="Proteomes" id="UP000182811">
    <property type="component" value="Unassembled WGS sequence"/>
</dbReference>
<reference evidence="2 3" key="1">
    <citation type="submission" date="2016-08" db="EMBL/GenBank/DDBJ databases">
        <title>Genome-based comparison of Moorella thermoacetic strains.</title>
        <authorList>
            <person name="Poehlein A."/>
            <person name="Bengelsdorf F.R."/>
            <person name="Esser C."/>
            <person name="Duerre P."/>
            <person name="Daniel R."/>
        </authorList>
    </citation>
    <scope>NUCLEOTIDE SEQUENCE [LARGE SCALE GENOMIC DNA]</scope>
    <source>
        <strain evidence="2 3">DSM 21394</strain>
    </source>
</reference>
<comment type="caution">
    <text evidence="2">The sequence shown here is derived from an EMBL/GenBank/DDBJ whole genome shotgun (WGS) entry which is preliminary data.</text>
</comment>